<dbReference type="SUPFAM" id="SSF57667">
    <property type="entry name" value="beta-beta-alpha zinc fingers"/>
    <property type="match status" value="3"/>
</dbReference>
<dbReference type="InterPro" id="IPR013087">
    <property type="entry name" value="Znf_C2H2_type"/>
</dbReference>
<keyword evidence="3 5" id="KW-0863">Zinc-finger</keyword>
<name>A0AAV9JGW5_9PEZI</name>
<reference evidence="7 8" key="1">
    <citation type="submission" date="2021-11" db="EMBL/GenBank/DDBJ databases">
        <title>Black yeast isolated from Biological Soil Crust.</title>
        <authorList>
            <person name="Kurbessoian T."/>
        </authorList>
    </citation>
    <scope>NUCLEOTIDE SEQUENCE [LARGE SCALE GENOMIC DNA]</scope>
    <source>
        <strain evidence="7 8">CCFEE 5522</strain>
    </source>
</reference>
<keyword evidence="2" id="KW-0677">Repeat</keyword>
<dbReference type="Gene3D" id="3.30.160.60">
    <property type="entry name" value="Classic Zinc Finger"/>
    <property type="match status" value="3"/>
</dbReference>
<dbReference type="InterPro" id="IPR022755">
    <property type="entry name" value="Znf_C2H2_jaz"/>
</dbReference>
<dbReference type="EMBL" id="JAVFHQ010000026">
    <property type="protein sequence ID" value="KAK4544181.1"/>
    <property type="molecule type" value="Genomic_DNA"/>
</dbReference>
<evidence type="ECO:0000256" key="3">
    <source>
        <dbReference type="ARBA" id="ARBA00022771"/>
    </source>
</evidence>
<protein>
    <recommendedName>
        <fullName evidence="6">C2H2-type domain-containing protein</fullName>
    </recommendedName>
</protein>
<evidence type="ECO:0000256" key="1">
    <source>
        <dbReference type="ARBA" id="ARBA00022723"/>
    </source>
</evidence>
<dbReference type="AlphaFoldDB" id="A0AAV9JGW5"/>
<evidence type="ECO:0000256" key="5">
    <source>
        <dbReference type="PROSITE-ProRule" id="PRU00042"/>
    </source>
</evidence>
<evidence type="ECO:0000256" key="4">
    <source>
        <dbReference type="ARBA" id="ARBA00022833"/>
    </source>
</evidence>
<dbReference type="GO" id="GO:0008270">
    <property type="term" value="F:zinc ion binding"/>
    <property type="evidence" value="ECO:0007669"/>
    <property type="project" value="UniProtKB-KW"/>
</dbReference>
<evidence type="ECO:0000313" key="8">
    <source>
        <dbReference type="Proteomes" id="UP001324427"/>
    </source>
</evidence>
<dbReference type="PANTHER" id="PTHR24379">
    <property type="entry name" value="KRAB AND ZINC FINGER DOMAIN-CONTAINING"/>
    <property type="match status" value="1"/>
</dbReference>
<evidence type="ECO:0000313" key="7">
    <source>
        <dbReference type="EMBL" id="KAK4544181.1"/>
    </source>
</evidence>
<feature type="domain" description="C2H2-type" evidence="6">
    <location>
        <begin position="399"/>
        <end position="428"/>
    </location>
</feature>
<dbReference type="Pfam" id="PF00096">
    <property type="entry name" value="zf-C2H2"/>
    <property type="match status" value="1"/>
</dbReference>
<organism evidence="7 8">
    <name type="scientific">Oleoguttula mirabilis</name>
    <dbReference type="NCBI Taxonomy" id="1507867"/>
    <lineage>
        <taxon>Eukaryota</taxon>
        <taxon>Fungi</taxon>
        <taxon>Dikarya</taxon>
        <taxon>Ascomycota</taxon>
        <taxon>Pezizomycotina</taxon>
        <taxon>Dothideomycetes</taxon>
        <taxon>Dothideomycetidae</taxon>
        <taxon>Mycosphaerellales</taxon>
        <taxon>Teratosphaeriaceae</taxon>
        <taxon>Oleoguttula</taxon>
    </lineage>
</organism>
<dbReference type="Proteomes" id="UP001324427">
    <property type="component" value="Unassembled WGS sequence"/>
</dbReference>
<sequence>MENSCFCGAAFATAGQLHQHAQSRGHRFRYSCGSLFKALESIQQHQHDKKHTAPTYHVEHPSFTDQTAALPNTTARIACRLCHKTFRGSDGLDGHVRNKHDTCPTCGQAFASAEQLTGHQVAAGHCYCHEHDLVFRGGTELRMHKSAEPHVTGFECLICDRGFTTQQGLDDHLQDKDHPAVDTEEFSAAAEAAKAAAEEANLYCEACERPFQHIEAYRQHKNSVKHKPLSDLQCPLSTGCGKTFTSPSALILHLESGGCVSGMNRLRLNAVIHQHDTGRHITYEENAPAAISAAASVDSLTSMMDGMSVTSGVVVETPDESDTASVASDGSGVLLTPSAMTSRSRASSVGGVVLTPSGTSQALSEWSYITNGNGMTPASTSLAGSTADTITHDNPDGTWPCTICSKTFKKNTSLLLHLNSPVHATKDFHCPTALVGLHGGKGSKAFKTLSGMAQHIEIGACAGGKETLDLIVSIFESRIKLATGQNVKLLRASA</sequence>
<dbReference type="InterPro" id="IPR041661">
    <property type="entry name" value="ZN622/Rei1/Reh1_Znf-C2H2"/>
</dbReference>
<feature type="domain" description="C2H2-type" evidence="6">
    <location>
        <begin position="77"/>
        <end position="100"/>
    </location>
</feature>
<dbReference type="SMART" id="SM00355">
    <property type="entry name" value="ZnF_C2H2"/>
    <property type="match status" value="7"/>
</dbReference>
<comment type="caution">
    <text evidence="7">The sequence shown here is derived from an EMBL/GenBank/DDBJ whole genome shotgun (WGS) entry which is preliminary data.</text>
</comment>
<dbReference type="PANTHER" id="PTHR24379:SF121">
    <property type="entry name" value="C2H2-TYPE DOMAIN-CONTAINING PROTEIN"/>
    <property type="match status" value="1"/>
</dbReference>
<keyword evidence="8" id="KW-1185">Reference proteome</keyword>
<dbReference type="PROSITE" id="PS00028">
    <property type="entry name" value="ZINC_FINGER_C2H2_1"/>
    <property type="match status" value="4"/>
</dbReference>
<accession>A0AAV9JGW5</accession>
<gene>
    <name evidence="7" type="ORF">LTR36_004391</name>
</gene>
<feature type="domain" description="C2H2-type" evidence="6">
    <location>
        <begin position="154"/>
        <end position="183"/>
    </location>
</feature>
<dbReference type="PROSITE" id="PS50157">
    <property type="entry name" value="ZINC_FINGER_C2H2_2"/>
    <property type="match status" value="4"/>
</dbReference>
<proteinExistence type="predicted"/>
<keyword evidence="1" id="KW-0479">Metal-binding</keyword>
<dbReference type="InterPro" id="IPR036236">
    <property type="entry name" value="Znf_C2H2_sf"/>
</dbReference>
<keyword evidence="4" id="KW-0862">Zinc</keyword>
<dbReference type="Pfam" id="PF12756">
    <property type="entry name" value="zf-C2H2_2"/>
    <property type="match status" value="1"/>
</dbReference>
<evidence type="ECO:0000259" key="6">
    <source>
        <dbReference type="PROSITE" id="PS50157"/>
    </source>
</evidence>
<dbReference type="Pfam" id="PF12171">
    <property type="entry name" value="zf-C2H2_jaz"/>
    <property type="match status" value="1"/>
</dbReference>
<feature type="domain" description="C2H2-type" evidence="6">
    <location>
        <begin position="101"/>
        <end position="125"/>
    </location>
</feature>
<evidence type="ECO:0000256" key="2">
    <source>
        <dbReference type="ARBA" id="ARBA00022737"/>
    </source>
</evidence>
<dbReference type="Pfam" id="PF12874">
    <property type="entry name" value="zf-met"/>
    <property type="match status" value="1"/>
</dbReference>